<feature type="compositionally biased region" description="Low complexity" evidence="1">
    <location>
        <begin position="39"/>
        <end position="48"/>
    </location>
</feature>
<keyword evidence="4" id="KW-1185">Reference proteome</keyword>
<reference evidence="2" key="2">
    <citation type="submission" date="2017-06" db="EMBL/GenBank/DDBJ databases">
        <title>WGS assembly of Brachypodium distachyon.</title>
        <authorList>
            <consortium name="The International Brachypodium Initiative"/>
            <person name="Lucas S."/>
            <person name="Harmon-Smith M."/>
            <person name="Lail K."/>
            <person name="Tice H."/>
            <person name="Grimwood J."/>
            <person name="Bruce D."/>
            <person name="Barry K."/>
            <person name="Shu S."/>
            <person name="Lindquist E."/>
            <person name="Wang M."/>
            <person name="Pitluck S."/>
            <person name="Vogel J.P."/>
            <person name="Garvin D.F."/>
            <person name="Mockler T.C."/>
            <person name="Schmutz J."/>
            <person name="Rokhsar D."/>
            <person name="Bevan M.W."/>
        </authorList>
    </citation>
    <scope>NUCLEOTIDE SEQUENCE</scope>
    <source>
        <strain evidence="2">Bd21</strain>
    </source>
</reference>
<evidence type="ECO:0000313" key="3">
    <source>
        <dbReference type="EnsemblPlants" id="PNT71288"/>
    </source>
</evidence>
<dbReference type="EMBL" id="CM000881">
    <property type="protein sequence ID" value="PNT71288.1"/>
    <property type="molecule type" value="Genomic_DNA"/>
</dbReference>
<evidence type="ECO:0000256" key="1">
    <source>
        <dbReference type="SAM" id="MobiDB-lite"/>
    </source>
</evidence>
<accession>A0A2K2DAJ0</accession>
<sequence length="71" mass="7668">MATSREVDDDDPRRGSALGSVALVIGRGAAPQIQSIGDAAASPRVPAAAHDEEGRGRRWRRRTLVTRPSYR</sequence>
<proteinExistence type="predicted"/>
<organism evidence="2">
    <name type="scientific">Brachypodium distachyon</name>
    <name type="common">Purple false brome</name>
    <name type="synonym">Trachynia distachya</name>
    <dbReference type="NCBI Taxonomy" id="15368"/>
    <lineage>
        <taxon>Eukaryota</taxon>
        <taxon>Viridiplantae</taxon>
        <taxon>Streptophyta</taxon>
        <taxon>Embryophyta</taxon>
        <taxon>Tracheophyta</taxon>
        <taxon>Spermatophyta</taxon>
        <taxon>Magnoliopsida</taxon>
        <taxon>Liliopsida</taxon>
        <taxon>Poales</taxon>
        <taxon>Poaceae</taxon>
        <taxon>BOP clade</taxon>
        <taxon>Pooideae</taxon>
        <taxon>Stipodae</taxon>
        <taxon>Brachypodieae</taxon>
        <taxon>Brachypodium</taxon>
    </lineage>
</organism>
<feature type="region of interest" description="Disordered" evidence="1">
    <location>
        <begin position="37"/>
        <end position="71"/>
    </location>
</feature>
<reference evidence="2 3" key="1">
    <citation type="journal article" date="2010" name="Nature">
        <title>Genome sequencing and analysis of the model grass Brachypodium distachyon.</title>
        <authorList>
            <consortium name="International Brachypodium Initiative"/>
        </authorList>
    </citation>
    <scope>NUCLEOTIDE SEQUENCE [LARGE SCALE GENOMIC DNA]</scope>
    <source>
        <strain evidence="2 3">Bd21</strain>
    </source>
</reference>
<dbReference type="AlphaFoldDB" id="A0A2K2DAJ0"/>
<dbReference type="InParanoid" id="A0A2K2DAJ0"/>
<dbReference type="Gramene" id="PNT71288">
    <property type="protein sequence ID" value="PNT71288"/>
    <property type="gene ID" value="BRADI_2g25729v3"/>
</dbReference>
<evidence type="ECO:0000313" key="4">
    <source>
        <dbReference type="Proteomes" id="UP000008810"/>
    </source>
</evidence>
<evidence type="ECO:0000313" key="2">
    <source>
        <dbReference type="EMBL" id="PNT71288.1"/>
    </source>
</evidence>
<dbReference type="EnsemblPlants" id="PNT71288">
    <property type="protein sequence ID" value="PNT71288"/>
    <property type="gene ID" value="BRADI_2g25729v3"/>
</dbReference>
<dbReference type="Proteomes" id="UP000008810">
    <property type="component" value="Chromosome 2"/>
</dbReference>
<reference evidence="3" key="3">
    <citation type="submission" date="2018-08" db="UniProtKB">
        <authorList>
            <consortium name="EnsemblPlants"/>
        </authorList>
    </citation>
    <scope>IDENTIFICATION</scope>
    <source>
        <strain evidence="3">cv. Bd21</strain>
    </source>
</reference>
<name>A0A2K2DAJ0_BRADI</name>
<gene>
    <name evidence="2" type="ORF">BRADI_2g25729v3</name>
</gene>
<protein>
    <submittedName>
        <fullName evidence="2 3">Uncharacterized protein</fullName>
    </submittedName>
</protein>
<feature type="compositionally biased region" description="Basic residues" evidence="1">
    <location>
        <begin position="57"/>
        <end position="71"/>
    </location>
</feature>